<dbReference type="InterPro" id="IPR023167">
    <property type="entry name" value="Yap1_redox_dom_sf"/>
</dbReference>
<comment type="subcellular location">
    <subcellularLocation>
        <location evidence="2">Cytoplasm</location>
    </subcellularLocation>
    <subcellularLocation>
        <location evidence="1">Nucleus</location>
    </subcellularLocation>
</comment>
<dbReference type="GO" id="GO:0005737">
    <property type="term" value="C:cytoplasm"/>
    <property type="evidence" value="ECO:0007669"/>
    <property type="project" value="UniProtKB-SubCell"/>
</dbReference>
<keyword evidence="9" id="KW-1185">Reference proteome</keyword>
<dbReference type="OrthoDB" id="5380163at2759"/>
<dbReference type="Pfam" id="PF00170">
    <property type="entry name" value="bZIP_1"/>
    <property type="match status" value="1"/>
</dbReference>
<keyword evidence="5" id="KW-0539">Nucleus</keyword>
<protein>
    <submittedName>
        <fullName evidence="8">DNA-binding transcription factor yap1</fullName>
    </submittedName>
</protein>
<feature type="compositionally biased region" description="Basic and acidic residues" evidence="6">
    <location>
        <begin position="65"/>
        <end position="75"/>
    </location>
</feature>
<sequence>MNKMSTTSAKRPLEPSISLDFDEDEVEDSPTADEPRKKGGKPGRKPLDSEAKTKRTAQNRAAQRAFRERKEKKMKELEDKVHTLEELNQQSLVETEFLRSQLMTLVTELKRYRPENPNDSQVLEYLAKTENGKSDDSSPKKGADNSKEIEESVRRKMSFTFAFPWKSEFSDNNRTTEVKDSPNSNSEQQRSQPQQQRGNNNLLMQFPSPGSSSKSSSQSSGSIKQKNDPSALVNEGGFGINSTVNDNNDNNHNSNNNNSNLSQANGSISSSSNGFTPGSTSTGWMDNVFYNDDARELPQFYQSNNSNRDSRLFEDNTTLPGAYDSVTFSNQFNFNDKFDEQVSEFCSKLGQVCGTKDCPIPQRQKGSYSSPAMSKSPLIFSNTWDTPSEDSQQQPQSLEDNLSDPSTRPTHAYSSNDIGDGNGAVDSISLSDKNSELPFIDTSLAFPEEQDLFREPPPDNIFTEFIENDPQKDAADERGGGTSRDQDGFLSSGLVQEEPAARKTAEIKNNSNDNENVQKGKSQDDGRPASNPDGVVPSSDGKLLKCSEVWDRITSHPKYSDIDIDGLCQELMAKAKCSERGVVVQAEDVQSALSNRVD</sequence>
<keyword evidence="3" id="KW-0805">Transcription regulation</keyword>
<dbReference type="GO" id="GO:0000976">
    <property type="term" value="F:transcription cis-regulatory region binding"/>
    <property type="evidence" value="ECO:0007669"/>
    <property type="project" value="InterPro"/>
</dbReference>
<evidence type="ECO:0000259" key="7">
    <source>
        <dbReference type="PROSITE" id="PS50217"/>
    </source>
</evidence>
<dbReference type="PROSITE" id="PS00036">
    <property type="entry name" value="BZIP_BASIC"/>
    <property type="match status" value="1"/>
</dbReference>
<feature type="compositionally biased region" description="Low complexity" evidence="6">
    <location>
        <begin position="181"/>
        <end position="224"/>
    </location>
</feature>
<feature type="compositionally biased region" description="Basic and acidic residues" evidence="6">
    <location>
        <begin position="130"/>
        <end position="151"/>
    </location>
</feature>
<feature type="compositionally biased region" description="Basic and acidic residues" evidence="6">
    <location>
        <begin position="516"/>
        <end position="527"/>
    </location>
</feature>
<dbReference type="Gene3D" id="1.10.238.100">
    <property type="entry name" value="YAP1 redox domain. Chain B"/>
    <property type="match status" value="1"/>
</dbReference>
<feature type="region of interest" description="Disordered" evidence="6">
    <location>
        <begin position="1"/>
        <end position="75"/>
    </location>
</feature>
<feature type="compositionally biased region" description="Basic and acidic residues" evidence="6">
    <location>
        <begin position="469"/>
        <end position="487"/>
    </location>
</feature>
<dbReference type="PANTHER" id="PTHR40621:SF6">
    <property type="entry name" value="AP-1-LIKE TRANSCRIPTION FACTOR YAP1-RELATED"/>
    <property type="match status" value="1"/>
</dbReference>
<evidence type="ECO:0000256" key="1">
    <source>
        <dbReference type="ARBA" id="ARBA00004123"/>
    </source>
</evidence>
<feature type="compositionally biased region" description="Low complexity" evidence="6">
    <location>
        <begin position="241"/>
        <end position="275"/>
    </location>
</feature>
<evidence type="ECO:0000313" key="8">
    <source>
        <dbReference type="EMBL" id="GCE97872.1"/>
    </source>
</evidence>
<dbReference type="CDD" id="cd14688">
    <property type="entry name" value="bZIP_YAP"/>
    <property type="match status" value="1"/>
</dbReference>
<keyword evidence="4" id="KW-0804">Transcription</keyword>
<dbReference type="Proteomes" id="UP000301737">
    <property type="component" value="Unassembled WGS sequence"/>
</dbReference>
<evidence type="ECO:0000313" key="9">
    <source>
        <dbReference type="Proteomes" id="UP000301737"/>
    </source>
</evidence>
<dbReference type="AlphaFoldDB" id="A0A4C2E6A8"/>
<organism evidence="8 9">
    <name type="scientific">Zygosaccharomyces mellis</name>
    <dbReference type="NCBI Taxonomy" id="42258"/>
    <lineage>
        <taxon>Eukaryota</taxon>
        <taxon>Fungi</taxon>
        <taxon>Dikarya</taxon>
        <taxon>Ascomycota</taxon>
        <taxon>Saccharomycotina</taxon>
        <taxon>Saccharomycetes</taxon>
        <taxon>Saccharomycetales</taxon>
        <taxon>Saccharomycetaceae</taxon>
        <taxon>Zygosaccharomyces</taxon>
    </lineage>
</organism>
<feature type="region of interest" description="Disordered" evidence="6">
    <location>
        <begin position="172"/>
        <end position="275"/>
    </location>
</feature>
<evidence type="ECO:0000256" key="6">
    <source>
        <dbReference type="SAM" id="MobiDB-lite"/>
    </source>
</evidence>
<dbReference type="SMART" id="SM00338">
    <property type="entry name" value="BRLZ"/>
    <property type="match status" value="1"/>
</dbReference>
<evidence type="ECO:0000256" key="4">
    <source>
        <dbReference type="ARBA" id="ARBA00023163"/>
    </source>
</evidence>
<dbReference type="InterPro" id="IPR013910">
    <property type="entry name" value="TF_PAP1"/>
</dbReference>
<proteinExistence type="predicted"/>
<dbReference type="InterPro" id="IPR050936">
    <property type="entry name" value="AP-1-like"/>
</dbReference>
<feature type="region of interest" description="Disordered" evidence="6">
    <location>
        <begin position="451"/>
        <end position="541"/>
    </location>
</feature>
<dbReference type="Gene3D" id="1.20.5.170">
    <property type="match status" value="1"/>
</dbReference>
<dbReference type="FunFam" id="1.20.5.170:FF:000067">
    <property type="entry name" value="BZIP transcription factor"/>
    <property type="match status" value="1"/>
</dbReference>
<dbReference type="GO" id="GO:0090575">
    <property type="term" value="C:RNA polymerase II transcription regulator complex"/>
    <property type="evidence" value="ECO:0007669"/>
    <property type="project" value="TreeGrafter"/>
</dbReference>
<reference evidence="8 9" key="1">
    <citation type="submission" date="2019-01" db="EMBL/GenBank/DDBJ databases">
        <title>Draft Genome Sequencing of Zygosaccharomyces mellis Ca-7.</title>
        <authorList>
            <person name="Shiwa Y."/>
            <person name="Kanesaki Y."/>
            <person name="Ishige T."/>
            <person name="Mura K."/>
            <person name="Hori T."/>
            <person name="Tamura T."/>
        </authorList>
    </citation>
    <scope>NUCLEOTIDE SEQUENCE [LARGE SCALE GENOMIC DNA]</scope>
    <source>
        <strain evidence="8 9">Ca-7</strain>
    </source>
</reference>
<keyword evidence="8" id="KW-0238">DNA-binding</keyword>
<comment type="caution">
    <text evidence="8">The sequence shown here is derived from an EMBL/GenBank/DDBJ whole genome shotgun (WGS) entry which is preliminary data.</text>
</comment>
<feature type="domain" description="BZIP" evidence="7">
    <location>
        <begin position="49"/>
        <end position="112"/>
    </location>
</feature>
<feature type="region of interest" description="Disordered" evidence="6">
    <location>
        <begin position="357"/>
        <end position="429"/>
    </location>
</feature>
<evidence type="ECO:0000256" key="3">
    <source>
        <dbReference type="ARBA" id="ARBA00023015"/>
    </source>
</evidence>
<dbReference type="InterPro" id="IPR046347">
    <property type="entry name" value="bZIP_sf"/>
</dbReference>
<evidence type="ECO:0000256" key="2">
    <source>
        <dbReference type="ARBA" id="ARBA00004496"/>
    </source>
</evidence>
<accession>A0A4C2E6A8</accession>
<dbReference type="GO" id="GO:0001228">
    <property type="term" value="F:DNA-binding transcription activator activity, RNA polymerase II-specific"/>
    <property type="evidence" value="ECO:0007669"/>
    <property type="project" value="TreeGrafter"/>
</dbReference>
<feature type="compositionally biased region" description="Acidic residues" evidence="6">
    <location>
        <begin position="20"/>
        <end position="31"/>
    </location>
</feature>
<dbReference type="SUPFAM" id="SSF57959">
    <property type="entry name" value="Leucine zipper domain"/>
    <property type="match status" value="1"/>
</dbReference>
<dbReference type="Pfam" id="PF08601">
    <property type="entry name" value="PAP1"/>
    <property type="match status" value="1"/>
</dbReference>
<dbReference type="GO" id="GO:0034599">
    <property type="term" value="P:cellular response to oxidative stress"/>
    <property type="evidence" value="ECO:0007669"/>
    <property type="project" value="UniProtKB-ARBA"/>
</dbReference>
<dbReference type="EMBL" id="BIMX01000003">
    <property type="protein sequence ID" value="GCE97872.1"/>
    <property type="molecule type" value="Genomic_DNA"/>
</dbReference>
<dbReference type="PANTHER" id="PTHR40621">
    <property type="entry name" value="TRANSCRIPTION FACTOR KAPC-RELATED"/>
    <property type="match status" value="1"/>
</dbReference>
<dbReference type="SUPFAM" id="SSF111430">
    <property type="entry name" value="YAP1 redox domain"/>
    <property type="match status" value="1"/>
</dbReference>
<feature type="compositionally biased region" description="Polar residues" evidence="6">
    <location>
        <begin position="364"/>
        <end position="417"/>
    </location>
</feature>
<gene>
    <name evidence="8" type="primary">YAP1</name>
    <name evidence="8" type="ORF">ZYGM_003356</name>
</gene>
<dbReference type="PROSITE" id="PS50217">
    <property type="entry name" value="BZIP"/>
    <property type="match status" value="1"/>
</dbReference>
<dbReference type="InterPro" id="IPR004827">
    <property type="entry name" value="bZIP"/>
</dbReference>
<evidence type="ECO:0000256" key="5">
    <source>
        <dbReference type="ARBA" id="ARBA00023242"/>
    </source>
</evidence>
<name>A0A4C2E6A8_9SACH</name>
<feature type="region of interest" description="Disordered" evidence="6">
    <location>
        <begin position="129"/>
        <end position="151"/>
    </location>
</feature>